<name>A0A1G9JC75_9BACL</name>
<evidence type="ECO:0000313" key="4">
    <source>
        <dbReference type="Proteomes" id="UP000182783"/>
    </source>
</evidence>
<reference evidence="2 4" key="2">
    <citation type="submission" date="2016-10" db="EMBL/GenBank/DDBJ databases">
        <authorList>
            <person name="de Groot N.N."/>
        </authorList>
    </citation>
    <scope>NUCLEOTIDE SEQUENCE [LARGE SCALE GENOMIC DNA]</scope>
    <source>
        <strain evidence="2 4">CGMCC 1.10239</strain>
    </source>
</reference>
<gene>
    <name evidence="1" type="ORF">AML91_14430</name>
    <name evidence="2" type="ORF">SAMN05216191_102411</name>
</gene>
<dbReference type="RefSeq" id="WP_062523640.1">
    <property type="nucleotide sequence ID" value="NZ_FNGM01000002.1"/>
</dbReference>
<dbReference type="OrthoDB" id="1097360at2"/>
<dbReference type="Proteomes" id="UP000070252">
    <property type="component" value="Unassembled WGS sequence"/>
</dbReference>
<evidence type="ECO:0000313" key="3">
    <source>
        <dbReference type="Proteomes" id="UP000070252"/>
    </source>
</evidence>
<reference evidence="1 3" key="1">
    <citation type="submission" date="2015-08" db="EMBL/GenBank/DDBJ databases">
        <title>Genome of Paenibacillus jilunlii.</title>
        <authorList>
            <person name="Sant'Anna F.H."/>
            <person name="Ambrosini A."/>
            <person name="Souza R."/>
            <person name="Bach E."/>
            <person name="Fernandes G."/>
            <person name="Balsanelli E."/>
            <person name="Baura V.A."/>
            <person name="Pedrosa F.O."/>
            <person name="Souza E.M."/>
            <person name="Passaglia L."/>
        </authorList>
    </citation>
    <scope>NUCLEOTIDE SEQUENCE [LARGE SCALE GENOMIC DNA]</scope>
    <source>
        <strain evidence="1 3">DSM 23019</strain>
    </source>
</reference>
<protein>
    <submittedName>
        <fullName evidence="2">PD-(D/E)XK nuclease family transposase</fullName>
    </submittedName>
</protein>
<sequence length="81" mass="9135">MDLLDPRVDLIFKRIFGRENNKDVLLAFLNRIFTEAGEPLLKKQVEYRHHYHLGQSNWSIGAGNTGESGVLVGLPPSETSK</sequence>
<keyword evidence="3" id="KW-1185">Reference proteome</keyword>
<dbReference type="Pfam" id="PF12784">
    <property type="entry name" value="PDDEXK_2"/>
    <property type="match status" value="1"/>
</dbReference>
<accession>A0A1G9JC75</accession>
<dbReference type="EMBL" id="FNGM01000002">
    <property type="protein sequence ID" value="SDL34815.1"/>
    <property type="molecule type" value="Genomic_DNA"/>
</dbReference>
<dbReference type="EMBL" id="LIPY01000113">
    <property type="protein sequence ID" value="KWX74834.1"/>
    <property type="molecule type" value="Genomic_DNA"/>
</dbReference>
<dbReference type="Proteomes" id="UP000182783">
    <property type="component" value="Unassembled WGS sequence"/>
</dbReference>
<evidence type="ECO:0000313" key="2">
    <source>
        <dbReference type="EMBL" id="SDL34815.1"/>
    </source>
</evidence>
<proteinExistence type="predicted"/>
<dbReference type="AlphaFoldDB" id="A0A1G9JC75"/>
<organism evidence="2 4">
    <name type="scientific">Paenibacillus jilunlii</name>
    <dbReference type="NCBI Taxonomy" id="682956"/>
    <lineage>
        <taxon>Bacteria</taxon>
        <taxon>Bacillati</taxon>
        <taxon>Bacillota</taxon>
        <taxon>Bacilli</taxon>
        <taxon>Bacillales</taxon>
        <taxon>Paenibacillaceae</taxon>
        <taxon>Paenibacillus</taxon>
    </lineage>
</organism>
<evidence type="ECO:0000313" key="1">
    <source>
        <dbReference type="EMBL" id="KWX74834.1"/>
    </source>
</evidence>